<dbReference type="InterPro" id="IPR023165">
    <property type="entry name" value="rRNA_Ade_diMease-like_C"/>
</dbReference>
<dbReference type="PANTHER" id="PTHR11727:SF7">
    <property type="entry name" value="DIMETHYLADENOSINE TRANSFERASE-RELATED"/>
    <property type="match status" value="1"/>
</dbReference>
<dbReference type="Gene3D" id="3.40.50.150">
    <property type="entry name" value="Vaccinia Virus protein VP39"/>
    <property type="match status" value="1"/>
</dbReference>
<feature type="binding site" evidence="8">
    <location>
        <position position="59"/>
    </location>
    <ligand>
        <name>S-adenosyl-L-methionine</name>
        <dbReference type="ChEBI" id="CHEBI:59789"/>
    </ligand>
</feature>
<dbReference type="AlphaFoldDB" id="A0A511ZJ76"/>
<organism evidence="10 11">
    <name type="scientific">Oceanobacillus sojae</name>
    <dbReference type="NCBI Taxonomy" id="582851"/>
    <lineage>
        <taxon>Bacteria</taxon>
        <taxon>Bacillati</taxon>
        <taxon>Bacillota</taxon>
        <taxon>Bacilli</taxon>
        <taxon>Bacillales</taxon>
        <taxon>Bacillaceae</taxon>
        <taxon>Oceanobacillus</taxon>
    </lineage>
</organism>
<dbReference type="Pfam" id="PF00398">
    <property type="entry name" value="RrnaAD"/>
    <property type="match status" value="1"/>
</dbReference>
<dbReference type="PROSITE" id="PS51689">
    <property type="entry name" value="SAM_RNA_A_N6_MT"/>
    <property type="match status" value="1"/>
</dbReference>
<dbReference type="Gene3D" id="1.10.8.100">
    <property type="entry name" value="Ribosomal RNA adenine dimethylase-like, domain 2"/>
    <property type="match status" value="1"/>
</dbReference>
<keyword evidence="4 8" id="KW-0949">S-adenosyl-L-methionine</keyword>
<dbReference type="InterPro" id="IPR001737">
    <property type="entry name" value="KsgA/Erm"/>
</dbReference>
<evidence type="ECO:0000256" key="2">
    <source>
        <dbReference type="ARBA" id="ARBA00022603"/>
    </source>
</evidence>
<feature type="binding site" evidence="8">
    <location>
        <position position="38"/>
    </location>
    <ligand>
        <name>S-adenosyl-L-methionine</name>
        <dbReference type="ChEBI" id="CHEBI:59789"/>
    </ligand>
</feature>
<dbReference type="GO" id="GO:0005829">
    <property type="term" value="C:cytosol"/>
    <property type="evidence" value="ECO:0007669"/>
    <property type="project" value="TreeGrafter"/>
</dbReference>
<dbReference type="GO" id="GO:0000179">
    <property type="term" value="F:rRNA (adenine-N6,N6-)-dimethyltransferase activity"/>
    <property type="evidence" value="ECO:0007669"/>
    <property type="project" value="UniProtKB-UniRule"/>
</dbReference>
<dbReference type="Proteomes" id="UP000321558">
    <property type="component" value="Unassembled WGS sequence"/>
</dbReference>
<reference evidence="10 11" key="1">
    <citation type="submission" date="2019-07" db="EMBL/GenBank/DDBJ databases">
        <title>Whole genome shotgun sequence of Oceanobacillus sojae NBRC 105379.</title>
        <authorList>
            <person name="Hosoyama A."/>
            <person name="Uohara A."/>
            <person name="Ohji S."/>
            <person name="Ichikawa N."/>
        </authorList>
    </citation>
    <scope>NUCLEOTIDE SEQUENCE [LARGE SCALE GENOMIC DNA]</scope>
    <source>
        <strain evidence="10 11">NBRC 105379</strain>
    </source>
</reference>
<gene>
    <name evidence="10" type="primary">ermC</name>
    <name evidence="10" type="ORF">OSO01_22300</name>
</gene>
<dbReference type="PROSITE" id="PS01131">
    <property type="entry name" value="RRNA_A_DIMETH"/>
    <property type="match status" value="1"/>
</dbReference>
<evidence type="ECO:0000256" key="6">
    <source>
        <dbReference type="ARBA" id="ARBA00029941"/>
    </source>
</evidence>
<dbReference type="RefSeq" id="WP_147210459.1">
    <property type="nucleotide sequence ID" value="NZ_BJYM01000008.1"/>
</dbReference>
<accession>A0A511ZJ76</accession>
<feature type="binding site" evidence="8">
    <location>
        <position position="84"/>
    </location>
    <ligand>
        <name>S-adenosyl-L-methionine</name>
        <dbReference type="ChEBI" id="CHEBI:59789"/>
    </ligand>
</feature>
<keyword evidence="2 8" id="KW-0489">Methyltransferase</keyword>
<keyword evidence="3 8" id="KW-0808">Transferase</keyword>
<dbReference type="InterPro" id="IPR029063">
    <property type="entry name" value="SAM-dependent_MTases_sf"/>
</dbReference>
<feature type="domain" description="Ribosomal RNA adenine methylase transferase N-terminal" evidence="9">
    <location>
        <begin position="18"/>
        <end position="181"/>
    </location>
</feature>
<comment type="caution">
    <text evidence="10">The sequence shown here is derived from an EMBL/GenBank/DDBJ whole genome shotgun (WGS) entry which is preliminary data.</text>
</comment>
<dbReference type="InterPro" id="IPR020596">
    <property type="entry name" value="rRNA_Ade_Mease_Trfase_CS"/>
</dbReference>
<dbReference type="SUPFAM" id="SSF53335">
    <property type="entry name" value="S-adenosyl-L-methionine-dependent methyltransferases"/>
    <property type="match status" value="1"/>
</dbReference>
<evidence type="ECO:0000256" key="5">
    <source>
        <dbReference type="ARBA" id="ARBA00022884"/>
    </source>
</evidence>
<dbReference type="SMART" id="SM00650">
    <property type="entry name" value="rADc"/>
    <property type="match status" value="1"/>
</dbReference>
<sequence length="245" mass="28563">MNKINLKDSQNFITSKKHINDILSQTNIGKNDTVIEIGSGKGHFTRELVKICHFLTAVEIDTKLVSMMQRSIKRSENIQVVHADILKYRFSKGNQPYKIFGNIPYNISTKIIKKIVFESAAAYCFLIVEAGFAKRLTDYRRTLGLFLFPEVDIKVLRRIPRDYFHPKPKVDSVLIRLRRKESGIHSSDRDLYQYFVYKLVNKEYDKLFTKNQFKKTLKHTGVTNINCLTGEQALSMFHSYKLFLN</sequence>
<feature type="binding site" evidence="8">
    <location>
        <position position="11"/>
    </location>
    <ligand>
        <name>S-adenosyl-L-methionine</name>
        <dbReference type="ChEBI" id="CHEBI:59789"/>
    </ligand>
</feature>
<evidence type="ECO:0000256" key="1">
    <source>
        <dbReference type="ARBA" id="ARBA00016505"/>
    </source>
</evidence>
<evidence type="ECO:0000313" key="11">
    <source>
        <dbReference type="Proteomes" id="UP000321558"/>
    </source>
</evidence>
<dbReference type="CDD" id="cd02440">
    <property type="entry name" value="AdoMet_MTases"/>
    <property type="match status" value="1"/>
</dbReference>
<protein>
    <recommendedName>
        <fullName evidence="1">rRNA adenine N-6-methyltransferase</fullName>
    </recommendedName>
    <alternativeName>
        <fullName evidence="7">Erythromycin resistance protein</fullName>
    </alternativeName>
    <alternativeName>
        <fullName evidence="6">Macrolide-lincosamide-streptogramin B resistance protein</fullName>
    </alternativeName>
</protein>
<feature type="binding site" evidence="8">
    <location>
        <position position="13"/>
    </location>
    <ligand>
        <name>S-adenosyl-L-methionine</name>
        <dbReference type="ChEBI" id="CHEBI:59789"/>
    </ligand>
</feature>
<evidence type="ECO:0000256" key="3">
    <source>
        <dbReference type="ARBA" id="ARBA00022679"/>
    </source>
</evidence>
<dbReference type="GO" id="GO:0003723">
    <property type="term" value="F:RNA binding"/>
    <property type="evidence" value="ECO:0007669"/>
    <property type="project" value="UniProtKB-UniRule"/>
</dbReference>
<evidence type="ECO:0000313" key="10">
    <source>
        <dbReference type="EMBL" id="GEN87491.1"/>
    </source>
</evidence>
<keyword evidence="11" id="KW-1185">Reference proteome</keyword>
<dbReference type="PANTHER" id="PTHR11727">
    <property type="entry name" value="DIMETHYLADENOSINE TRANSFERASE"/>
    <property type="match status" value="1"/>
</dbReference>
<comment type="similarity">
    <text evidence="8">Belongs to the class I-like SAM-binding methyltransferase superfamily. rRNA adenine N(6)-methyltransferase family.</text>
</comment>
<dbReference type="EMBL" id="BJYM01000008">
    <property type="protein sequence ID" value="GEN87491.1"/>
    <property type="molecule type" value="Genomic_DNA"/>
</dbReference>
<evidence type="ECO:0000256" key="7">
    <source>
        <dbReference type="ARBA" id="ARBA00030809"/>
    </source>
</evidence>
<evidence type="ECO:0000256" key="4">
    <source>
        <dbReference type="ARBA" id="ARBA00022691"/>
    </source>
</evidence>
<evidence type="ECO:0000256" key="8">
    <source>
        <dbReference type="PROSITE-ProRule" id="PRU01026"/>
    </source>
</evidence>
<feature type="binding site" evidence="8">
    <location>
        <position position="102"/>
    </location>
    <ligand>
        <name>S-adenosyl-L-methionine</name>
        <dbReference type="ChEBI" id="CHEBI:59789"/>
    </ligand>
</feature>
<dbReference type="NCBIfam" id="NF000499">
    <property type="entry name" value="Erm23S_rRNA_broad"/>
    <property type="match status" value="1"/>
</dbReference>
<dbReference type="OrthoDB" id="9786598at2"/>
<evidence type="ECO:0000259" key="9">
    <source>
        <dbReference type="SMART" id="SM00650"/>
    </source>
</evidence>
<dbReference type="InterPro" id="IPR020598">
    <property type="entry name" value="rRNA_Ade_methylase_Trfase_N"/>
</dbReference>
<name>A0A511ZJ76_9BACI</name>
<proteinExistence type="inferred from homology"/>
<keyword evidence="5 8" id="KW-0694">RNA-binding</keyword>